<reference evidence="2 3" key="1">
    <citation type="submission" date="2017-05" db="EMBL/GenBank/DDBJ databases">
        <title>The Genome Sequence of Enterococcus sp. 8G7_MSG3316.</title>
        <authorList>
            <consortium name="The Broad Institute Genomics Platform"/>
            <consortium name="The Broad Institute Genomic Center for Infectious Diseases"/>
            <person name="Earl A."/>
            <person name="Manson A."/>
            <person name="Schwartman J."/>
            <person name="Gilmore M."/>
            <person name="Abouelleil A."/>
            <person name="Cao P."/>
            <person name="Chapman S."/>
            <person name="Cusick C."/>
            <person name="Shea T."/>
            <person name="Young S."/>
            <person name="Neafsey D."/>
            <person name="Nusbaum C."/>
            <person name="Birren B."/>
        </authorList>
    </citation>
    <scope>NUCLEOTIDE SEQUENCE [LARGE SCALE GENOMIC DNA]</scope>
    <source>
        <strain evidence="2 3">8G7_MSG3316</strain>
    </source>
</reference>
<keyword evidence="1" id="KW-0472">Membrane</keyword>
<dbReference type="OrthoDB" id="1650985at2"/>
<feature type="transmembrane region" description="Helical" evidence="1">
    <location>
        <begin position="170"/>
        <end position="189"/>
    </location>
</feature>
<dbReference type="STRING" id="1834191.A5886_000623"/>
<dbReference type="AlphaFoldDB" id="A0A242A3Q2"/>
<comment type="caution">
    <text evidence="2">The sequence shown here is derived from an EMBL/GenBank/DDBJ whole genome shotgun (WGS) entry which is preliminary data.</text>
</comment>
<dbReference type="EMBL" id="NGKU01000001">
    <property type="protein sequence ID" value="OTN75549.1"/>
    <property type="molecule type" value="Genomic_DNA"/>
</dbReference>
<feature type="transmembrane region" description="Helical" evidence="1">
    <location>
        <begin position="106"/>
        <end position="129"/>
    </location>
</feature>
<dbReference type="Proteomes" id="UP000195043">
    <property type="component" value="Unassembled WGS sequence"/>
</dbReference>
<name>A0A242A3Q2_9ENTE</name>
<dbReference type="InterPro" id="IPR006938">
    <property type="entry name" value="DUF624"/>
</dbReference>
<feature type="transmembrane region" description="Helical" evidence="1">
    <location>
        <begin position="76"/>
        <end position="94"/>
    </location>
</feature>
<evidence type="ECO:0000313" key="3">
    <source>
        <dbReference type="Proteomes" id="UP000195043"/>
    </source>
</evidence>
<feature type="transmembrane region" description="Helical" evidence="1">
    <location>
        <begin position="141"/>
        <end position="164"/>
    </location>
</feature>
<evidence type="ECO:0008006" key="4">
    <source>
        <dbReference type="Google" id="ProtNLM"/>
    </source>
</evidence>
<keyword evidence="1" id="KW-0812">Transmembrane</keyword>
<protein>
    <recommendedName>
        <fullName evidence="4">DUF624 domain-containing protein</fullName>
    </recommendedName>
</protein>
<evidence type="ECO:0000313" key="2">
    <source>
        <dbReference type="EMBL" id="OTN75549.1"/>
    </source>
</evidence>
<dbReference type="RefSeq" id="WP_086273596.1">
    <property type="nucleotide sequence ID" value="NZ_NGKU01000001.1"/>
</dbReference>
<sequence>MTNRFFALCEWIYYLICINMLWLRYTLFGGLFFSLIPATVTVYDCLRKLILEHDETTVSQVYKTYYRVNKPRYKNVSCISFLLIGTILFLYTLMGTYASPPFPFEFAVRSNLFLFLLLSIVFFPVHAYFTLSKSKMIIQPLAFIFICPLQTVASLMMIGMVGFVYRSYPLLGICLGIGLPAYCISRLFLKKFVKMNGVFF</sequence>
<dbReference type="Pfam" id="PF04854">
    <property type="entry name" value="DUF624"/>
    <property type="match status" value="1"/>
</dbReference>
<evidence type="ECO:0000256" key="1">
    <source>
        <dbReference type="SAM" id="Phobius"/>
    </source>
</evidence>
<accession>A0A242A3Q2</accession>
<keyword evidence="1" id="KW-1133">Transmembrane helix</keyword>
<organism evidence="2 3">
    <name type="scientific">Candidatus Enterococcus testudinis</name>
    <dbReference type="NCBI Taxonomy" id="1834191"/>
    <lineage>
        <taxon>Bacteria</taxon>
        <taxon>Bacillati</taxon>
        <taxon>Bacillota</taxon>
        <taxon>Bacilli</taxon>
        <taxon>Lactobacillales</taxon>
        <taxon>Enterococcaceae</taxon>
        <taxon>Enterococcus</taxon>
    </lineage>
</organism>
<gene>
    <name evidence="2" type="ORF">A5886_000623</name>
</gene>
<keyword evidence="3" id="KW-1185">Reference proteome</keyword>
<proteinExistence type="predicted"/>
<feature type="transmembrane region" description="Helical" evidence="1">
    <location>
        <begin position="12"/>
        <end position="38"/>
    </location>
</feature>